<evidence type="ECO:0000313" key="2">
    <source>
        <dbReference type="Proteomes" id="UP000233757"/>
    </source>
</evidence>
<name>A0AA44XLP1_ACIBA</name>
<dbReference type="AlphaFoldDB" id="A0AA44XLP1"/>
<protein>
    <submittedName>
        <fullName evidence="1">AAA family ATPase</fullName>
    </submittedName>
</protein>
<reference evidence="1 2" key="1">
    <citation type="submission" date="2018-02" db="EMBL/GenBank/DDBJ databases">
        <title>Acinetobacter baumanii whole genome sequence.</title>
        <authorList>
            <person name="Qasim Z.J."/>
        </authorList>
    </citation>
    <scope>NUCLEOTIDE SEQUENCE [LARGE SCALE GENOMIC DNA]</scope>
    <source>
        <strain evidence="1 2">ZQ8</strain>
    </source>
</reference>
<dbReference type="EMBL" id="PHJU02000056">
    <property type="protein sequence ID" value="PQJ04212.1"/>
    <property type="molecule type" value="Genomic_DNA"/>
</dbReference>
<accession>A0AA44XLP1</accession>
<sequence>HCHVVQISGESYRLKDKKRVGIQPQIES</sequence>
<organism evidence="1 2">
    <name type="scientific">Acinetobacter baumannii</name>
    <dbReference type="NCBI Taxonomy" id="470"/>
    <lineage>
        <taxon>Bacteria</taxon>
        <taxon>Pseudomonadati</taxon>
        <taxon>Pseudomonadota</taxon>
        <taxon>Gammaproteobacteria</taxon>
        <taxon>Moraxellales</taxon>
        <taxon>Moraxellaceae</taxon>
        <taxon>Acinetobacter</taxon>
        <taxon>Acinetobacter calcoaceticus/baumannii complex</taxon>
    </lineage>
</organism>
<evidence type="ECO:0000313" key="1">
    <source>
        <dbReference type="EMBL" id="PQJ04212.1"/>
    </source>
</evidence>
<feature type="non-terminal residue" evidence="1">
    <location>
        <position position="1"/>
    </location>
</feature>
<comment type="caution">
    <text evidence="1">The sequence shown here is derived from an EMBL/GenBank/DDBJ whole genome shotgun (WGS) entry which is preliminary data.</text>
</comment>
<dbReference type="Proteomes" id="UP000233757">
    <property type="component" value="Unassembled WGS sequence"/>
</dbReference>
<proteinExistence type="predicted"/>
<gene>
    <name evidence="1" type="ORF">CV954_020345</name>
</gene>